<feature type="chain" id="PRO_5015409523" evidence="2">
    <location>
        <begin position="24"/>
        <end position="255"/>
    </location>
</feature>
<dbReference type="GO" id="GO:0009279">
    <property type="term" value="C:cell outer membrane"/>
    <property type="evidence" value="ECO:0007669"/>
    <property type="project" value="UniProtKB-SubCell"/>
</dbReference>
<dbReference type="Proteomes" id="UP000241421">
    <property type="component" value="Unassembled WGS sequence"/>
</dbReference>
<dbReference type="AlphaFoldDB" id="A0A2U2HHL6"/>
<organism evidence="4 5">
    <name type="scientific">Massilia glaciei</name>
    <dbReference type="NCBI Taxonomy" id="1524097"/>
    <lineage>
        <taxon>Bacteria</taxon>
        <taxon>Pseudomonadati</taxon>
        <taxon>Pseudomonadota</taxon>
        <taxon>Betaproteobacteria</taxon>
        <taxon>Burkholderiales</taxon>
        <taxon>Oxalobacteraceae</taxon>
        <taxon>Telluria group</taxon>
        <taxon>Massilia</taxon>
    </lineage>
</organism>
<dbReference type="InterPro" id="IPR011250">
    <property type="entry name" value="OMP/PagP_B-barrel"/>
</dbReference>
<feature type="domain" description="YaiO beta-barrel" evidence="3">
    <location>
        <begin position="31"/>
        <end position="193"/>
    </location>
</feature>
<comment type="caution">
    <text evidence="4">The sequence shown here is derived from an EMBL/GenBank/DDBJ whole genome shotgun (WGS) entry which is preliminary data.</text>
</comment>
<keyword evidence="2" id="KW-0732">Signal</keyword>
<evidence type="ECO:0000313" key="5">
    <source>
        <dbReference type="Proteomes" id="UP000241421"/>
    </source>
</evidence>
<evidence type="ECO:0000259" key="3">
    <source>
        <dbReference type="Pfam" id="PF19413"/>
    </source>
</evidence>
<sequence length="255" mass="27724">MRAALARGALLAACAAAACAARAADEAKPETRVGISLGHDWLSGALPDFREQSVQFEHRWSRRHGVGVDLGRTERFGLRDTRVALRYDRPLGERVTLSADASASPGHQILPRHAFGAGLQFELARAWLLHGRLHHSAYDGATVNQASAGVEHYFSDFSAIALAHSTRAFGRTVGSAELRFNYYYGERDAIGLLAAAGEEAVYAGSAVTLSRVRALALIGRHAISPHWGVNYSVGRTRQGNFYDKNGVHLGLQYRF</sequence>
<comment type="subcellular location">
    <subcellularLocation>
        <location evidence="1">Cell outer membrane</location>
    </subcellularLocation>
</comment>
<evidence type="ECO:0000313" key="4">
    <source>
        <dbReference type="EMBL" id="PWF45379.1"/>
    </source>
</evidence>
<protein>
    <submittedName>
        <fullName evidence="4">YaiO family outer membrane beta-barrel protein</fullName>
    </submittedName>
</protein>
<dbReference type="PROSITE" id="PS51257">
    <property type="entry name" value="PROKAR_LIPOPROTEIN"/>
    <property type="match status" value="1"/>
</dbReference>
<proteinExistence type="predicted"/>
<dbReference type="NCBIfam" id="TIGR04390">
    <property type="entry name" value="OMP_YaiO_dom"/>
    <property type="match status" value="1"/>
</dbReference>
<feature type="signal peptide" evidence="2">
    <location>
        <begin position="1"/>
        <end position="23"/>
    </location>
</feature>
<dbReference type="EMBL" id="PXWF02000256">
    <property type="protein sequence ID" value="PWF45379.1"/>
    <property type="molecule type" value="Genomic_DNA"/>
</dbReference>
<evidence type="ECO:0000256" key="2">
    <source>
        <dbReference type="SAM" id="SignalP"/>
    </source>
</evidence>
<dbReference type="OrthoDB" id="6238061at2"/>
<dbReference type="InterPro" id="IPR030887">
    <property type="entry name" value="Beta-barrel_YaiO"/>
</dbReference>
<keyword evidence="5" id="KW-1185">Reference proteome</keyword>
<gene>
    <name evidence="4" type="ORF">C7C56_017950</name>
</gene>
<evidence type="ECO:0000256" key="1">
    <source>
        <dbReference type="ARBA" id="ARBA00004442"/>
    </source>
</evidence>
<accession>A0A2U2HHL6</accession>
<dbReference type="Pfam" id="PF19413">
    <property type="entry name" value="YaiO"/>
    <property type="match status" value="1"/>
</dbReference>
<dbReference type="RefSeq" id="WP_106758742.1">
    <property type="nucleotide sequence ID" value="NZ_PXWF02000256.1"/>
</dbReference>
<name>A0A2U2HHL6_9BURK</name>
<dbReference type="SUPFAM" id="SSF56925">
    <property type="entry name" value="OMPA-like"/>
    <property type="match status" value="1"/>
</dbReference>
<reference evidence="4 5" key="1">
    <citation type="submission" date="2018-04" db="EMBL/GenBank/DDBJ databases">
        <title>Massilia violaceinigra sp. nov., a novel purple-pigmented bacterium isolated from Tianshan glacier, Xinjiang, China.</title>
        <authorList>
            <person name="Wang H."/>
        </authorList>
    </citation>
    <scope>NUCLEOTIDE SEQUENCE [LARGE SCALE GENOMIC DNA]</scope>
    <source>
        <strain evidence="4 5">B448-2</strain>
    </source>
</reference>